<dbReference type="PANTHER" id="PTHR32309">
    <property type="entry name" value="TYROSINE-PROTEIN KINASE"/>
    <property type="match status" value="1"/>
</dbReference>
<dbReference type="Proteomes" id="UP000626026">
    <property type="component" value="Unassembled WGS sequence"/>
</dbReference>
<proteinExistence type="predicted"/>
<evidence type="ECO:0000256" key="2">
    <source>
        <dbReference type="SAM" id="MobiDB-lite"/>
    </source>
</evidence>
<keyword evidence="3" id="KW-1133">Transmembrane helix</keyword>
<dbReference type="EMBL" id="JACTVA010000016">
    <property type="protein sequence ID" value="MBC9207363.1"/>
    <property type="molecule type" value="Genomic_DNA"/>
</dbReference>
<dbReference type="PANTHER" id="PTHR32309:SF13">
    <property type="entry name" value="FERRIC ENTEROBACTIN TRANSPORT PROTEIN FEPE"/>
    <property type="match status" value="1"/>
</dbReference>
<feature type="compositionally biased region" description="Pro residues" evidence="2">
    <location>
        <begin position="16"/>
        <end position="28"/>
    </location>
</feature>
<keyword evidence="3" id="KW-0472">Membrane</keyword>
<feature type="transmembrane region" description="Helical" evidence="3">
    <location>
        <begin position="461"/>
        <end position="484"/>
    </location>
</feature>
<dbReference type="InterPro" id="IPR027417">
    <property type="entry name" value="P-loop_NTPase"/>
</dbReference>
<dbReference type="SUPFAM" id="SSF52540">
    <property type="entry name" value="P-loop containing nucleoside triphosphate hydrolases"/>
    <property type="match status" value="1"/>
</dbReference>
<protein>
    <submittedName>
        <fullName evidence="4">Uncharacterized protein</fullName>
    </submittedName>
</protein>
<dbReference type="InterPro" id="IPR050445">
    <property type="entry name" value="Bact_polysacc_biosynth/exp"/>
</dbReference>
<evidence type="ECO:0000256" key="1">
    <source>
        <dbReference type="SAM" id="Coils"/>
    </source>
</evidence>
<evidence type="ECO:0000256" key="3">
    <source>
        <dbReference type="SAM" id="Phobius"/>
    </source>
</evidence>
<evidence type="ECO:0000313" key="5">
    <source>
        <dbReference type="Proteomes" id="UP000626026"/>
    </source>
</evidence>
<keyword evidence="5" id="KW-1185">Reference proteome</keyword>
<feature type="coiled-coil region" evidence="1">
    <location>
        <begin position="327"/>
        <end position="425"/>
    </location>
</feature>
<sequence length="718" mass="77425">MNLVPVTRHATTQAEPFPPLPQAPPPDPSMSLTPRDILTTIFVRKKLIALAFVVPAAISIAAAAVLPVKWSAEGLLLVQVSREAAGASDLTGTGPTIVSVEMPKLVQSEVDMILSDVVLRRAVSSAPPGTFFPAAEPRLFGLLPAQEESIPAQAAKLRSALLVLSSNTSNLLRLSASLATPEQSIAALNAVLAAYMAHRQDIFVQGDSRLLLAETERMATALHELDDQIARLRAENRILDLPNDITVASARLASVTGRIDALRERKAITDSQLAAGRERLAQYPSRVVAEAETTNLAPNDTTRNELSQLILERRRMASQYAADWPPLRELDSRIATLRQNITAANRNRFETVREIRNPAINQLSLHMASLEVEAASTGRQMEALEAQQQEAQARASQLLQAEATLRDLTRRRDALEASYRQIAGRETGARIAEDAQRSRSPSVIVAQPPEAAAKPRDIRPALVAAGLFGAIVAAMASAILLTLFRRTFATTDEAERGLSLPGLASIPPRAKLDAGETIPPVTDLAAMLLDARASGERLSLVQFVATGKDDGRSAVALAVAAEIARARGLRTLLVDLETDGRAYMSAMGSHPVHEAKDPDKLLAFNTVIPNLWVAYEARDSVLGDPHAGIDRLRALLDRLRRELDVVVLVAPTAADSYAMRRLTAMVDVNLLALRAERTDKGVARAARNAVLAAGGRMVGFVMSSERRVLPRFLAKLVS</sequence>
<keyword evidence="3" id="KW-0812">Transmembrane</keyword>
<feature type="region of interest" description="Disordered" evidence="2">
    <location>
        <begin position="1"/>
        <end position="31"/>
    </location>
</feature>
<accession>A0ABR7RLQ0</accession>
<reference evidence="4 5" key="1">
    <citation type="journal article" date="2013" name="Int. J. Syst. Evol. Microbiol.">
        <title>Roseomonas aerophila sp. nov., isolated from air.</title>
        <authorList>
            <person name="Kim S.J."/>
            <person name="Weon H.Y."/>
            <person name="Ahn J.H."/>
            <person name="Hong S.B."/>
            <person name="Seok S.J."/>
            <person name="Whang K.S."/>
            <person name="Kwon S.W."/>
        </authorList>
    </citation>
    <scope>NUCLEOTIDE SEQUENCE [LARGE SCALE GENOMIC DNA]</scope>
    <source>
        <strain evidence="4 5">NBRC 108923</strain>
    </source>
</reference>
<dbReference type="Gene3D" id="3.40.50.300">
    <property type="entry name" value="P-loop containing nucleotide triphosphate hydrolases"/>
    <property type="match status" value="1"/>
</dbReference>
<comment type="caution">
    <text evidence="4">The sequence shown here is derived from an EMBL/GenBank/DDBJ whole genome shotgun (WGS) entry which is preliminary data.</text>
</comment>
<gene>
    <name evidence="4" type="ORF">IBL26_10990</name>
</gene>
<dbReference type="RefSeq" id="WP_187784529.1">
    <property type="nucleotide sequence ID" value="NZ_JACTVA010000016.1"/>
</dbReference>
<keyword evidence="1" id="KW-0175">Coiled coil</keyword>
<evidence type="ECO:0000313" key="4">
    <source>
        <dbReference type="EMBL" id="MBC9207363.1"/>
    </source>
</evidence>
<feature type="transmembrane region" description="Helical" evidence="3">
    <location>
        <begin position="47"/>
        <end position="68"/>
    </location>
</feature>
<name>A0ABR7RLQ0_9PROT</name>
<organism evidence="4 5">
    <name type="scientific">Teichococcus aerophilus</name>
    <dbReference type="NCBI Taxonomy" id="1224513"/>
    <lineage>
        <taxon>Bacteria</taxon>
        <taxon>Pseudomonadati</taxon>
        <taxon>Pseudomonadota</taxon>
        <taxon>Alphaproteobacteria</taxon>
        <taxon>Acetobacterales</taxon>
        <taxon>Roseomonadaceae</taxon>
        <taxon>Roseomonas</taxon>
    </lineage>
</organism>